<dbReference type="PANTHER" id="PTHR41710:SF2">
    <property type="entry name" value="GLYCOSYL TRANSFERASE FAMILY 39_83 DOMAIN-CONTAINING PROTEIN"/>
    <property type="match status" value="1"/>
</dbReference>
<evidence type="ECO:0000256" key="2">
    <source>
        <dbReference type="SAM" id="Phobius"/>
    </source>
</evidence>
<accession>A0A5A5TEM3</accession>
<feature type="transmembrane region" description="Helical" evidence="2">
    <location>
        <begin position="202"/>
        <end position="219"/>
    </location>
</feature>
<feature type="transmembrane region" description="Helical" evidence="2">
    <location>
        <begin position="176"/>
        <end position="196"/>
    </location>
</feature>
<proteinExistence type="predicted"/>
<dbReference type="Pfam" id="PF13231">
    <property type="entry name" value="PMT_2"/>
    <property type="match status" value="1"/>
</dbReference>
<feature type="transmembrane region" description="Helical" evidence="2">
    <location>
        <begin position="151"/>
        <end position="169"/>
    </location>
</feature>
<dbReference type="EMBL" id="BIXY01000043">
    <property type="protein sequence ID" value="GCF09459.1"/>
    <property type="molecule type" value="Genomic_DNA"/>
</dbReference>
<evidence type="ECO:0000313" key="5">
    <source>
        <dbReference type="Proteomes" id="UP000322530"/>
    </source>
</evidence>
<sequence length="553" mass="62630">MSYHSAQQPEKDFVENASGKIQAAQNPPPDTRALTTLPKQSLQSQTGSSPGTRKFEKFEKFAFLGVLILAAIVRIWQLNSQPLQAYERIHSTYAQLFLHDNLQHWQQCAGTAAPTCYHYNPAFHGPISYMIEAGIYQITQWLSTPVNNTSLRLASALMGIMLVGLPYFLRSSLGRLPAWIASLLLALSPSVVYFSRVAREDIFVSAFSLLLIVATVRYRQTHKLYWMLLSVSALVLAYASKETTLLVMFLGISFGGALVIWESSNRWYIRSQPLSTRTNLARWLPGTGAPYLLGMYIIGLGIAIRILLGWLISIGQAINKHPTATSDTLKQLNARTDFLLPWLGACLALVALLLLFHEYLGHIKEGPATFVRRIDPERQPILNMLAHTTWIYWFLSLVWGSILFIILFTALFSNLHAGIGDGIWRATAYWLGQLQATHTTQPWYYYLQSMQLVEQISLLLALMGILYSLRYPTYLRLWLSYWFLGTAIFYSWIGEKGPWLQLQILLPMLLLSALGIELIVRSYIQLRKNKRHIEQVGSIISIEEAIDNATNNE</sequence>
<name>A0A5A5TEM3_9CHLR</name>
<feature type="transmembrane region" description="Helical" evidence="2">
    <location>
        <begin position="390"/>
        <end position="412"/>
    </location>
</feature>
<evidence type="ECO:0000259" key="3">
    <source>
        <dbReference type="Pfam" id="PF13231"/>
    </source>
</evidence>
<dbReference type="PANTHER" id="PTHR41710">
    <property type="entry name" value="GLYCOSYL TRANSFERASE, FAMILY 39"/>
    <property type="match status" value="1"/>
</dbReference>
<dbReference type="InterPro" id="IPR038731">
    <property type="entry name" value="RgtA/B/C-like"/>
</dbReference>
<feature type="transmembrane region" description="Helical" evidence="2">
    <location>
        <begin position="443"/>
        <end position="467"/>
    </location>
</feature>
<dbReference type="Proteomes" id="UP000322530">
    <property type="component" value="Unassembled WGS sequence"/>
</dbReference>
<evidence type="ECO:0000256" key="1">
    <source>
        <dbReference type="SAM" id="MobiDB-lite"/>
    </source>
</evidence>
<dbReference type="RefSeq" id="WP_149402397.1">
    <property type="nucleotide sequence ID" value="NZ_BIXY01000043.1"/>
</dbReference>
<feature type="transmembrane region" description="Helical" evidence="2">
    <location>
        <begin position="246"/>
        <end position="269"/>
    </location>
</feature>
<keyword evidence="2" id="KW-0472">Membrane</keyword>
<feature type="transmembrane region" description="Helical" evidence="2">
    <location>
        <begin position="290"/>
        <end position="318"/>
    </location>
</feature>
<feature type="transmembrane region" description="Helical" evidence="2">
    <location>
        <begin position="338"/>
        <end position="356"/>
    </location>
</feature>
<feature type="domain" description="Glycosyltransferase RgtA/B/C/D-like" evidence="3">
    <location>
        <begin position="146"/>
        <end position="259"/>
    </location>
</feature>
<gene>
    <name evidence="4" type="ORF">KDI_30230</name>
</gene>
<evidence type="ECO:0000313" key="4">
    <source>
        <dbReference type="EMBL" id="GCF09459.1"/>
    </source>
</evidence>
<comment type="caution">
    <text evidence="4">The sequence shown here is derived from an EMBL/GenBank/DDBJ whole genome shotgun (WGS) entry which is preliminary data.</text>
</comment>
<dbReference type="AlphaFoldDB" id="A0A5A5TEM3"/>
<dbReference type="InterPro" id="IPR019962">
    <property type="entry name" value="CHP03663"/>
</dbReference>
<feature type="transmembrane region" description="Helical" evidence="2">
    <location>
        <begin position="61"/>
        <end position="78"/>
    </location>
</feature>
<feature type="transmembrane region" description="Helical" evidence="2">
    <location>
        <begin position="499"/>
        <end position="520"/>
    </location>
</feature>
<feature type="transmembrane region" description="Helical" evidence="2">
    <location>
        <begin position="224"/>
        <end position="240"/>
    </location>
</feature>
<protein>
    <recommendedName>
        <fullName evidence="3">Glycosyltransferase RgtA/B/C/D-like domain-containing protein</fullName>
    </recommendedName>
</protein>
<organism evidence="4 5">
    <name type="scientific">Dictyobacter arantiisoli</name>
    <dbReference type="NCBI Taxonomy" id="2014874"/>
    <lineage>
        <taxon>Bacteria</taxon>
        <taxon>Bacillati</taxon>
        <taxon>Chloroflexota</taxon>
        <taxon>Ktedonobacteria</taxon>
        <taxon>Ktedonobacterales</taxon>
        <taxon>Dictyobacteraceae</taxon>
        <taxon>Dictyobacter</taxon>
    </lineage>
</organism>
<dbReference type="OrthoDB" id="134672at2"/>
<feature type="region of interest" description="Disordered" evidence="1">
    <location>
        <begin position="1"/>
        <end position="51"/>
    </location>
</feature>
<keyword evidence="2" id="KW-0812">Transmembrane</keyword>
<feature type="compositionally biased region" description="Polar residues" evidence="1">
    <location>
        <begin position="33"/>
        <end position="51"/>
    </location>
</feature>
<keyword evidence="5" id="KW-1185">Reference proteome</keyword>
<reference evidence="4 5" key="1">
    <citation type="submission" date="2019-01" db="EMBL/GenBank/DDBJ databases">
        <title>Draft genome sequence of Dictyobacter sp. Uno17.</title>
        <authorList>
            <person name="Wang C.M."/>
            <person name="Zheng Y."/>
            <person name="Sakai Y."/>
            <person name="Abe K."/>
            <person name="Yokota A."/>
            <person name="Yabe S."/>
        </authorList>
    </citation>
    <scope>NUCLEOTIDE SEQUENCE [LARGE SCALE GENOMIC DNA]</scope>
    <source>
        <strain evidence="4 5">Uno17</strain>
    </source>
</reference>
<keyword evidence="2" id="KW-1133">Transmembrane helix</keyword>
<feature type="transmembrane region" description="Helical" evidence="2">
    <location>
        <begin position="474"/>
        <end position="493"/>
    </location>
</feature>